<evidence type="ECO:0000313" key="2">
    <source>
        <dbReference type="EMBL" id="CAD6491109.1"/>
    </source>
</evidence>
<evidence type="ECO:0000259" key="1">
    <source>
        <dbReference type="Pfam" id="PF00535"/>
    </source>
</evidence>
<dbReference type="EMBL" id="CAJHIO010000002">
    <property type="protein sequence ID" value="CAD6491109.1"/>
    <property type="molecule type" value="Genomic_DNA"/>
</dbReference>
<organism evidence="2 3">
    <name type="scientific">Candidatus Argoarchaeum ethanivorans</name>
    <dbReference type="NCBI Taxonomy" id="2608793"/>
    <lineage>
        <taxon>Archaea</taxon>
        <taxon>Methanobacteriati</taxon>
        <taxon>Methanobacteriota</taxon>
        <taxon>Stenosarchaea group</taxon>
        <taxon>Methanomicrobia</taxon>
        <taxon>Methanosarcinales</taxon>
        <taxon>Methanosarcinales incertae sedis</taxon>
        <taxon>GOM Arc I cluster</taxon>
        <taxon>Candidatus Argoarchaeum</taxon>
    </lineage>
</organism>
<dbReference type="EC" id="2.4.2.53" evidence="2"/>
<dbReference type="Pfam" id="PF00535">
    <property type="entry name" value="Glycos_transf_2"/>
    <property type="match status" value="1"/>
</dbReference>
<name>A0A811T6J2_9EURY</name>
<dbReference type="SUPFAM" id="SSF53448">
    <property type="entry name" value="Nucleotide-diphospho-sugar transferases"/>
    <property type="match status" value="1"/>
</dbReference>
<protein>
    <submittedName>
        <fullName evidence="2">Undecaprenyl-phosphate 4-deoxy-4-formamido-L-arabinose transferase</fullName>
        <ecNumber evidence="2">2.4.2.53</ecNumber>
    </submittedName>
</protein>
<dbReference type="Gene3D" id="3.90.550.10">
    <property type="entry name" value="Spore Coat Polysaccharide Biosynthesis Protein SpsA, Chain A"/>
    <property type="match status" value="1"/>
</dbReference>
<dbReference type="Proteomes" id="UP000610373">
    <property type="component" value="Unassembled WGS sequence"/>
</dbReference>
<accession>A0A811T6J2</accession>
<keyword evidence="2" id="KW-0808">Transferase</keyword>
<evidence type="ECO:0000313" key="3">
    <source>
        <dbReference type="Proteomes" id="UP000610373"/>
    </source>
</evidence>
<feature type="domain" description="Glycosyltransferase 2-like" evidence="1">
    <location>
        <begin position="13"/>
        <end position="177"/>
    </location>
</feature>
<dbReference type="AlphaFoldDB" id="A0A811T6J2"/>
<dbReference type="InterPro" id="IPR029044">
    <property type="entry name" value="Nucleotide-diphossugar_trans"/>
</dbReference>
<reference evidence="2" key="1">
    <citation type="submission" date="2020-10" db="EMBL/GenBank/DDBJ databases">
        <authorList>
            <person name="Hahn C.J."/>
            <person name="Laso-Perez R."/>
            <person name="Vulcano F."/>
            <person name="Vaziourakis K.-M."/>
            <person name="Stokke R."/>
            <person name="Steen I.H."/>
            <person name="Teske A."/>
            <person name="Boetius A."/>
            <person name="Liebeke M."/>
            <person name="Amann R."/>
            <person name="Knittel K."/>
        </authorList>
    </citation>
    <scope>NUCLEOTIDE SEQUENCE</scope>
    <source>
        <strain evidence="2">Gfbio:e3339647-f889-4370-9287-4fb5cb688e4c:AG392O15_GoMArc1</strain>
    </source>
</reference>
<keyword evidence="2" id="KW-0328">Glycosyltransferase</keyword>
<gene>
    <name evidence="2" type="primary">arnC_1</name>
    <name evidence="2" type="ORF">CHKLHMKO_00060</name>
</gene>
<dbReference type="GO" id="GO:0099621">
    <property type="term" value="F:undecaprenyl-phosphate 4-deoxy-4-formamido-L-arabinose transferase activity"/>
    <property type="evidence" value="ECO:0007669"/>
    <property type="project" value="UniProtKB-EC"/>
</dbReference>
<proteinExistence type="predicted"/>
<dbReference type="InterPro" id="IPR001173">
    <property type="entry name" value="Glyco_trans_2-like"/>
</dbReference>
<comment type="caution">
    <text evidence="2">The sequence shown here is derived from an EMBL/GenBank/DDBJ whole genome shotgun (WGS) entry which is preliminary data.</text>
</comment>
<dbReference type="PANTHER" id="PTHR22916">
    <property type="entry name" value="GLYCOSYLTRANSFERASE"/>
    <property type="match status" value="1"/>
</dbReference>
<dbReference type="GO" id="GO:0016758">
    <property type="term" value="F:hexosyltransferase activity"/>
    <property type="evidence" value="ECO:0007669"/>
    <property type="project" value="UniProtKB-ARBA"/>
</dbReference>
<dbReference type="PANTHER" id="PTHR22916:SF3">
    <property type="entry name" value="UDP-GLCNAC:BETAGAL BETA-1,3-N-ACETYLGLUCOSAMINYLTRANSFERASE-LIKE PROTEIN 1"/>
    <property type="match status" value="1"/>
</dbReference>
<sequence>MLAKSQSSMSKVSVIVPCYNGEKIIGNAIKSVLNQTYKNWELIIVDDGSTDSSCEIVEHYLNNDKIKLVKNAYNKGIAKTMNKGIEVSTGDFIAFLDQDDSWHPMKLELQLQKFENADNSLGLVGCGMVFIENNKCRRIFRINDEKLDQTHILTKIFLTSTNSSSIMMLKKDCLKKIGLFDEKLIGWGDFEMVFRVAKFYKIGYVNRLLVKKRVHPESANVKMKKKLRNEAKKIFPLICGYHPFLKSYLPLKEGNTILGKAIESLHNKQYKQARQLSLKAIQYDPRLRIKSKLVYLLSCLGDIGLVIIHIRNKHKYIQHLATFRKERW</sequence>
<dbReference type="CDD" id="cd00761">
    <property type="entry name" value="Glyco_tranf_GTA_type"/>
    <property type="match status" value="1"/>
</dbReference>